<keyword evidence="4" id="KW-0969">Cilium</keyword>
<evidence type="ECO:0000259" key="7">
    <source>
        <dbReference type="Pfam" id="PF11527"/>
    </source>
</evidence>
<feature type="region of interest" description="Disordered" evidence="6">
    <location>
        <begin position="218"/>
        <end position="253"/>
    </location>
</feature>
<feature type="compositionally biased region" description="Low complexity" evidence="6">
    <location>
        <begin position="515"/>
        <end position="534"/>
    </location>
</feature>
<feature type="domain" description="BART" evidence="7">
    <location>
        <begin position="335"/>
        <end position="464"/>
    </location>
</feature>
<dbReference type="Pfam" id="PF11527">
    <property type="entry name" value="ARL2_Bind_BART"/>
    <property type="match status" value="1"/>
</dbReference>
<organism evidence="8 9">
    <name type="scientific">Bodo saltans</name>
    <name type="common">Flagellated protozoan</name>
    <dbReference type="NCBI Taxonomy" id="75058"/>
    <lineage>
        <taxon>Eukaryota</taxon>
        <taxon>Discoba</taxon>
        <taxon>Euglenozoa</taxon>
        <taxon>Kinetoplastea</taxon>
        <taxon>Metakinetoplastina</taxon>
        <taxon>Eubodonida</taxon>
        <taxon>Bodonidae</taxon>
        <taxon>Bodo</taxon>
    </lineage>
</organism>
<dbReference type="Proteomes" id="UP000051952">
    <property type="component" value="Unassembled WGS sequence"/>
</dbReference>
<keyword evidence="3" id="KW-0963">Cytoplasm</keyword>
<accession>A0A0S4ILU1</accession>
<evidence type="ECO:0000256" key="3">
    <source>
        <dbReference type="ARBA" id="ARBA00022490"/>
    </source>
</evidence>
<evidence type="ECO:0000256" key="4">
    <source>
        <dbReference type="ARBA" id="ARBA00023069"/>
    </source>
</evidence>
<keyword evidence="9" id="KW-1185">Reference proteome</keyword>
<proteinExistence type="predicted"/>
<sequence>MPIKSKPISEERKRAAAQGRLFSAGARRPAPVEDSSSTSSDDDASQHSHAKKPAAPPTSKVFVDPNEDFAVATKRAALQEWLYATGQSVPAPPPKPSANMQSPAAPRPRPVATQPPQTATPKPSSTTSITESKPLPDTSPARHRDEAAVATRRTLLDSQLDAKVTVVEEKDSTTALAEEVPPPRPADAVTDTEEASNPGRRDFLKLLDLFGDEPAKKKATTSASVAEPQLVSPRPASSDPPEQPAATVPHPTQHMTIDQLTEYHFDRLYQEWVQSEADVRFIAADEWHRAEAIAVLERAGTTDLATIHQQMRQKDNAHNGNAYGDNLRLQLVHDAALSRLEEYVMSGPFVRRVNQFLHKHHKLFLDTKPARERGEHQHKEYDVWQNYAQLMEQLVVGDLKRSVDDFEEQSFFDKLFEEQEERDAGGAASVDNRRRTVAGLSLEAWEVVLSFMRFEHFCDMMDEYIGVHYGVMGEGGSNVTNVVSALRRTSPPPLPSSSISSNGVSKSTATASVAPRTVSTPTVGPTRPTGGVSVKSKVAPKK</sequence>
<comment type="subcellular location">
    <subcellularLocation>
        <location evidence="1">Cell projection</location>
        <location evidence="1">Cilium</location>
    </subcellularLocation>
    <subcellularLocation>
        <location evidence="2">Cytoplasm</location>
    </subcellularLocation>
</comment>
<evidence type="ECO:0000313" key="8">
    <source>
        <dbReference type="EMBL" id="CUE60986.1"/>
    </source>
</evidence>
<dbReference type="Gene3D" id="1.20.1520.10">
    <property type="entry name" value="ADP-ribosylation factor-like 2-binding protein, domain"/>
    <property type="match status" value="1"/>
</dbReference>
<evidence type="ECO:0000256" key="1">
    <source>
        <dbReference type="ARBA" id="ARBA00004138"/>
    </source>
</evidence>
<feature type="region of interest" description="Disordered" evidence="6">
    <location>
        <begin position="1"/>
        <end position="66"/>
    </location>
</feature>
<dbReference type="VEuPathDB" id="TriTrypDB:BSAL_49700"/>
<dbReference type="AlphaFoldDB" id="A0A0S4ILU1"/>
<dbReference type="InterPro" id="IPR042541">
    <property type="entry name" value="BART_sf"/>
</dbReference>
<gene>
    <name evidence="8" type="ORF">BSAL_49700</name>
</gene>
<feature type="region of interest" description="Disordered" evidence="6">
    <location>
        <begin position="486"/>
        <end position="542"/>
    </location>
</feature>
<dbReference type="EMBL" id="CYKH01000024">
    <property type="protein sequence ID" value="CUE60986.1"/>
    <property type="molecule type" value="Genomic_DNA"/>
</dbReference>
<evidence type="ECO:0000256" key="5">
    <source>
        <dbReference type="ARBA" id="ARBA00023273"/>
    </source>
</evidence>
<name>A0A0S4ILU1_BODSA</name>
<feature type="compositionally biased region" description="Low complexity" evidence="6">
    <location>
        <begin position="496"/>
        <end position="507"/>
    </location>
</feature>
<feature type="region of interest" description="Disordered" evidence="6">
    <location>
        <begin position="85"/>
        <end position="200"/>
    </location>
</feature>
<keyword evidence="5" id="KW-0966">Cell projection</keyword>
<reference evidence="9" key="1">
    <citation type="submission" date="2015-09" db="EMBL/GenBank/DDBJ databases">
        <authorList>
            <consortium name="Pathogen Informatics"/>
        </authorList>
    </citation>
    <scope>NUCLEOTIDE SEQUENCE [LARGE SCALE GENOMIC DNA]</scope>
    <source>
        <strain evidence="9">Lake Konstanz</strain>
    </source>
</reference>
<dbReference type="InterPro" id="IPR023379">
    <property type="entry name" value="BART_dom"/>
</dbReference>
<feature type="compositionally biased region" description="Low complexity" evidence="6">
    <location>
        <begin position="110"/>
        <end position="133"/>
    </location>
</feature>
<evidence type="ECO:0000313" key="9">
    <source>
        <dbReference type="Proteomes" id="UP000051952"/>
    </source>
</evidence>
<dbReference type="GO" id="GO:0005737">
    <property type="term" value="C:cytoplasm"/>
    <property type="evidence" value="ECO:0007669"/>
    <property type="project" value="UniProtKB-SubCell"/>
</dbReference>
<evidence type="ECO:0000256" key="6">
    <source>
        <dbReference type="SAM" id="MobiDB-lite"/>
    </source>
</evidence>
<protein>
    <recommendedName>
        <fullName evidence="7">BART domain-containing protein</fullName>
    </recommendedName>
</protein>
<evidence type="ECO:0000256" key="2">
    <source>
        <dbReference type="ARBA" id="ARBA00004496"/>
    </source>
</evidence>
<dbReference type="GO" id="GO:0005929">
    <property type="term" value="C:cilium"/>
    <property type="evidence" value="ECO:0007669"/>
    <property type="project" value="UniProtKB-SubCell"/>
</dbReference>